<keyword evidence="8" id="KW-0051">Antiviral defense</keyword>
<keyword evidence="3" id="KW-0479">Metal-binding</keyword>
<feature type="compositionally biased region" description="Basic residues" evidence="12">
    <location>
        <begin position="64"/>
        <end position="75"/>
    </location>
</feature>
<comment type="cofactor">
    <cofactor evidence="1">
        <name>Mg(2+)</name>
        <dbReference type="ChEBI" id="CHEBI:18420"/>
    </cofactor>
</comment>
<dbReference type="PROSITE" id="PS51749">
    <property type="entry name" value="HNH_CAS9"/>
    <property type="match status" value="1"/>
</dbReference>
<feature type="coiled-coil region" evidence="11">
    <location>
        <begin position="540"/>
        <end position="567"/>
    </location>
</feature>
<dbReference type="InterPro" id="IPR041383">
    <property type="entry name" value="RuvC_III"/>
</dbReference>
<evidence type="ECO:0000256" key="7">
    <source>
        <dbReference type="ARBA" id="ARBA00022884"/>
    </source>
</evidence>
<keyword evidence="15" id="KW-1185">Reference proteome</keyword>
<evidence type="ECO:0000256" key="5">
    <source>
        <dbReference type="ARBA" id="ARBA00022801"/>
    </source>
</evidence>
<keyword evidence="6" id="KW-0460">Magnesium</keyword>
<dbReference type="InterPro" id="IPR028629">
    <property type="entry name" value="Cas9"/>
</dbReference>
<dbReference type="Gene3D" id="3.30.420.10">
    <property type="entry name" value="Ribonuclease H-like superfamily/Ribonuclease H"/>
    <property type="match status" value="3"/>
</dbReference>
<dbReference type="Pfam" id="PF18470">
    <property type="entry name" value="Cas9_a"/>
    <property type="match status" value="1"/>
</dbReference>
<evidence type="ECO:0000256" key="10">
    <source>
        <dbReference type="ARBA" id="ARBA00023211"/>
    </source>
</evidence>
<evidence type="ECO:0000256" key="1">
    <source>
        <dbReference type="ARBA" id="ARBA00001946"/>
    </source>
</evidence>
<dbReference type="Proteomes" id="UP001642464">
    <property type="component" value="Unassembled WGS sequence"/>
</dbReference>
<dbReference type="HAMAP" id="MF_01480">
    <property type="entry name" value="Cas9"/>
    <property type="match status" value="1"/>
</dbReference>
<keyword evidence="11" id="KW-0175">Coiled coil</keyword>
<accession>A0ABP0LJY6</accession>
<evidence type="ECO:0000256" key="9">
    <source>
        <dbReference type="ARBA" id="ARBA00023125"/>
    </source>
</evidence>
<comment type="caution">
    <text evidence="14">The sequence shown here is derived from an EMBL/GenBank/DDBJ whole genome shotgun (WGS) entry which is preliminary data.</text>
</comment>
<evidence type="ECO:0000259" key="13">
    <source>
        <dbReference type="PROSITE" id="PS51749"/>
    </source>
</evidence>
<dbReference type="InterPro" id="IPR036397">
    <property type="entry name" value="RNaseH_sf"/>
</dbReference>
<proteinExistence type="inferred from homology"/>
<gene>
    <name evidence="14" type="ORF">SCF082_LOCUS23119</name>
</gene>
<feature type="region of interest" description="Disordered" evidence="12">
    <location>
        <begin position="43"/>
        <end position="75"/>
    </location>
</feature>
<dbReference type="EMBL" id="CAXAMM010016668">
    <property type="protein sequence ID" value="CAK9039508.1"/>
    <property type="molecule type" value="Genomic_DNA"/>
</dbReference>
<keyword evidence="4 14" id="KW-0255">Endonuclease</keyword>
<dbReference type="Pfam" id="PF13395">
    <property type="entry name" value="HNH_4"/>
    <property type="match status" value="1"/>
</dbReference>
<dbReference type="Pfam" id="PF18541">
    <property type="entry name" value="RuvC_III"/>
    <property type="match status" value="1"/>
</dbReference>
<evidence type="ECO:0000256" key="3">
    <source>
        <dbReference type="ARBA" id="ARBA00022723"/>
    </source>
</evidence>
<evidence type="ECO:0000313" key="14">
    <source>
        <dbReference type="EMBL" id="CAK9039508.1"/>
    </source>
</evidence>
<keyword evidence="10" id="KW-0464">Manganese</keyword>
<evidence type="ECO:0000313" key="15">
    <source>
        <dbReference type="Proteomes" id="UP001642464"/>
    </source>
</evidence>
<evidence type="ECO:0000256" key="6">
    <source>
        <dbReference type="ARBA" id="ARBA00022842"/>
    </source>
</evidence>
<feature type="compositionally biased region" description="Basic and acidic residues" evidence="12">
    <location>
        <begin position="46"/>
        <end position="63"/>
    </location>
</feature>
<dbReference type="InterPro" id="IPR040619">
    <property type="entry name" value="Cas9_alpha-helical_lobe"/>
</dbReference>
<dbReference type="NCBIfam" id="TIGR01865">
    <property type="entry name" value="cas_Csn1"/>
    <property type="match status" value="1"/>
</dbReference>
<evidence type="ECO:0000256" key="2">
    <source>
        <dbReference type="ARBA" id="ARBA00022722"/>
    </source>
</evidence>
<dbReference type="InterPro" id="IPR033114">
    <property type="entry name" value="HNH_CAS9"/>
</dbReference>
<keyword evidence="2" id="KW-0540">Nuclease</keyword>
<dbReference type="GO" id="GO:0004519">
    <property type="term" value="F:endonuclease activity"/>
    <property type="evidence" value="ECO:0007669"/>
    <property type="project" value="UniProtKB-KW"/>
</dbReference>
<sequence length="1075" mass="120970">MRYRIGIDLGTNSLGWAGVELRPGEDGALTAGPMLDMGVRIFSDARNPKDKSSNAAQRREPRGARRNRDRKLGRRRKMMRALIQAGLMPTDEIARKALEQNDPWILRAEALDRRLEPYEIGRALFHLQQRRGFKSNRKTDGDEDGAMYAAIEAARVKMQAEGARTLGELLGRLRKEQLSENKQMPEGQRKPLPQARVKARSEGAKMAYDYYPDRAMIVDEFDQVWAAQAAHHPTLMTSIAQESLRSVIKDQRPLKAQKAGKCTFLPDQPRAPKALPSAQYARVLQEVNNLMVGATGDRARELSEEQWAKLIAFLMAPTNKTGRRTFKSIRKCLSLSESQKFNLESAKRDHLLGDETAARMMQDEAWGKTWLDIDRATQDEIVLRLLETEEVTDLVAWLGTHHGLDEDRARAVCDVRLPDQHGNLSAAALARLIPHMEAGMRYDEAATEEFNDHRGLGDGVIYEDGLPYYGEILSRHTAFEKDPPESGEDTRNAEERYGRVANPTVHVALNELRKVINDLIKRWGPPTEVVLELARDLPLSDRGLRELESMQKKNQDANDERRKYLDSIKEADTYENRLKLRLYEEALDAFSGTAQCVFTGKSISKSALFAGDVEVEHILPLSRTLDDSFSNKVLSLRLANRIKGNKTPAEAFAANPEGFDWEAIGQRAAALPSSKTWRFAPNAFEQWEARGGDFLARQLNDTRYIARLGKSFVEALFGGQGVKGQRRSVWVVPGRLTSDLRHYAGFNTLTGFTDTNQKDRTDHRHHAVDALIVALTDQAMVKRCADLARREDSVAHYEIMLAMAEPLKRYRKSAEDRLSKLVVSHKPDHGFQDAMHNDTAYGITGLRDDKKQMILVTRKPLDALEPKHIADIVDPLIREHLAYATEGLKGAAFNDAIVAAGEAMSPPVRRVRLTTPMKDSSYVVIRHGEKSEHAKAYKGDGNYCYDIFMGKKGKWTGEVITIFEAYQNAQKDPDWWRSQTRPDGSPLIMRIRKGDMLEIASDDGVGPIMCQVSQITPGKVILAKHFEANVDQRTRGSYKGDAPLKYIFKAPSSLQKANAKRLTVSPSGKVRRHKV</sequence>
<organism evidence="14 15">
    <name type="scientific">Durusdinium trenchii</name>
    <dbReference type="NCBI Taxonomy" id="1381693"/>
    <lineage>
        <taxon>Eukaryota</taxon>
        <taxon>Sar</taxon>
        <taxon>Alveolata</taxon>
        <taxon>Dinophyceae</taxon>
        <taxon>Suessiales</taxon>
        <taxon>Symbiodiniaceae</taxon>
        <taxon>Durusdinium</taxon>
    </lineage>
</organism>
<reference evidence="14 15" key="1">
    <citation type="submission" date="2024-02" db="EMBL/GenBank/DDBJ databases">
        <authorList>
            <person name="Chen Y."/>
            <person name="Shah S."/>
            <person name="Dougan E. K."/>
            <person name="Thang M."/>
            <person name="Chan C."/>
        </authorList>
    </citation>
    <scope>NUCLEOTIDE SEQUENCE [LARGE SCALE GENOMIC DNA]</scope>
</reference>
<evidence type="ECO:0000256" key="11">
    <source>
        <dbReference type="SAM" id="Coils"/>
    </source>
</evidence>
<name>A0ABP0LJY6_9DINO</name>
<keyword evidence="9" id="KW-0238">DNA-binding</keyword>
<dbReference type="InterPro" id="IPR003615">
    <property type="entry name" value="HNH_nuc"/>
</dbReference>
<evidence type="ECO:0000256" key="8">
    <source>
        <dbReference type="ARBA" id="ARBA00023118"/>
    </source>
</evidence>
<evidence type="ECO:0000256" key="4">
    <source>
        <dbReference type="ARBA" id="ARBA00022759"/>
    </source>
</evidence>
<evidence type="ECO:0000256" key="12">
    <source>
        <dbReference type="SAM" id="MobiDB-lite"/>
    </source>
</evidence>
<protein>
    <submittedName>
        <fullName evidence="14">CRISPR-associated endonuclease Cas9</fullName>
    </submittedName>
</protein>
<feature type="domain" description="HNH Cas9-type" evidence="13">
    <location>
        <begin position="540"/>
        <end position="699"/>
    </location>
</feature>
<keyword evidence="7" id="KW-0694">RNA-binding</keyword>
<keyword evidence="5" id="KW-0378">Hydrolase</keyword>